<reference evidence="2" key="1">
    <citation type="submission" date="2023-03" db="EMBL/GenBank/DDBJ databases">
        <title>Massive genome expansion in bonnet fungi (Mycena s.s.) driven by repeated elements and novel gene families across ecological guilds.</title>
        <authorList>
            <consortium name="Lawrence Berkeley National Laboratory"/>
            <person name="Harder C.B."/>
            <person name="Miyauchi S."/>
            <person name="Viragh M."/>
            <person name="Kuo A."/>
            <person name="Thoen E."/>
            <person name="Andreopoulos B."/>
            <person name="Lu D."/>
            <person name="Skrede I."/>
            <person name="Drula E."/>
            <person name="Henrissat B."/>
            <person name="Morin E."/>
            <person name="Kohler A."/>
            <person name="Barry K."/>
            <person name="LaButti K."/>
            <person name="Morin E."/>
            <person name="Salamov A."/>
            <person name="Lipzen A."/>
            <person name="Mereny Z."/>
            <person name="Hegedus B."/>
            <person name="Baldrian P."/>
            <person name="Stursova M."/>
            <person name="Weitz H."/>
            <person name="Taylor A."/>
            <person name="Grigoriev I.V."/>
            <person name="Nagy L.G."/>
            <person name="Martin F."/>
            <person name="Kauserud H."/>
        </authorList>
    </citation>
    <scope>NUCLEOTIDE SEQUENCE</scope>
    <source>
        <strain evidence="2">CBHHK188m</strain>
    </source>
</reference>
<proteinExistence type="predicted"/>
<comment type="caution">
    <text evidence="2">The sequence shown here is derived from an EMBL/GenBank/DDBJ whole genome shotgun (WGS) entry which is preliminary data.</text>
</comment>
<organism evidence="2 3">
    <name type="scientific">Mycena maculata</name>
    <dbReference type="NCBI Taxonomy" id="230809"/>
    <lineage>
        <taxon>Eukaryota</taxon>
        <taxon>Fungi</taxon>
        <taxon>Dikarya</taxon>
        <taxon>Basidiomycota</taxon>
        <taxon>Agaricomycotina</taxon>
        <taxon>Agaricomycetes</taxon>
        <taxon>Agaricomycetidae</taxon>
        <taxon>Agaricales</taxon>
        <taxon>Marasmiineae</taxon>
        <taxon>Mycenaceae</taxon>
        <taxon>Mycena</taxon>
    </lineage>
</organism>
<name>A0AAD7NTS7_9AGAR</name>
<dbReference type="Proteomes" id="UP001215280">
    <property type="component" value="Unassembled WGS sequence"/>
</dbReference>
<keyword evidence="3" id="KW-1185">Reference proteome</keyword>
<evidence type="ECO:0000313" key="3">
    <source>
        <dbReference type="Proteomes" id="UP001215280"/>
    </source>
</evidence>
<feature type="region of interest" description="Disordered" evidence="1">
    <location>
        <begin position="1"/>
        <end position="45"/>
    </location>
</feature>
<accession>A0AAD7NTS7</accession>
<dbReference type="EMBL" id="JARJLG010000014">
    <property type="protein sequence ID" value="KAJ7775598.1"/>
    <property type="molecule type" value="Genomic_DNA"/>
</dbReference>
<gene>
    <name evidence="2" type="ORF">DFH07DRAFT_86810</name>
</gene>
<protein>
    <submittedName>
        <fullName evidence="2">Uncharacterized protein</fullName>
    </submittedName>
</protein>
<sequence length="292" mass="32763">MSSDPRYNPYERQSPRARRNAVDYGTPVDQLRLHSAPRAANTAPAYSPVAQPTLYRAPRGANTPLAYDRPLPPTTVAPSQTVHRQAPLPSISAAAPSNRDSHPYRLLGLFNYRRDNDHPGPSSSECAECRADSYIVTCSQRFKNPVQVIPDTHYKGLPPGPKIPIFVDFNTIVKGDRGVPLMDILYFRDTMASPGVKLLRHRPGPLKVSLTIMRDWPARDTVVLSIDDIFFGSCGHRDMTRFNVAWWLAFHFRAIVEHMPEYALKTEDLRLGLLYSPDGAKWTAVARHVPRG</sequence>
<evidence type="ECO:0000313" key="2">
    <source>
        <dbReference type="EMBL" id="KAJ7775598.1"/>
    </source>
</evidence>
<dbReference type="AlphaFoldDB" id="A0AAD7NTS7"/>
<evidence type="ECO:0000256" key="1">
    <source>
        <dbReference type="SAM" id="MobiDB-lite"/>
    </source>
</evidence>